<dbReference type="PANTHER" id="PTHR43190">
    <property type="entry name" value="N-ACETYL-D-GLUCOSAMINE KINASE"/>
    <property type="match status" value="1"/>
</dbReference>
<dbReference type="PANTHER" id="PTHR43190:SF3">
    <property type="entry name" value="N-ACETYL-D-GLUCOSAMINE KINASE"/>
    <property type="match status" value="1"/>
</dbReference>
<feature type="domain" description="ATPase BadF/BadG/BcrA/BcrD type" evidence="1">
    <location>
        <begin position="7"/>
        <end position="293"/>
    </location>
</feature>
<dbReference type="CDD" id="cd24007">
    <property type="entry name" value="ASKHA_NBD_eukNAGK-like"/>
    <property type="match status" value="1"/>
</dbReference>
<gene>
    <name evidence="2" type="ORF">ACFSJ0_36995</name>
</gene>
<evidence type="ECO:0000259" key="1">
    <source>
        <dbReference type="Pfam" id="PF01869"/>
    </source>
</evidence>
<accession>A0ABW4GIT8</accession>
<reference evidence="3" key="1">
    <citation type="journal article" date="2019" name="Int. J. Syst. Evol. Microbiol.">
        <title>The Global Catalogue of Microorganisms (GCM) 10K type strain sequencing project: providing services to taxonomists for standard genome sequencing and annotation.</title>
        <authorList>
            <consortium name="The Broad Institute Genomics Platform"/>
            <consortium name="The Broad Institute Genome Sequencing Center for Infectious Disease"/>
            <person name="Wu L."/>
            <person name="Ma J."/>
        </authorList>
    </citation>
    <scope>NUCLEOTIDE SEQUENCE [LARGE SCALE GENOMIC DNA]</scope>
    <source>
        <strain evidence="3">CGMCC 1.15399</strain>
    </source>
</reference>
<dbReference type="Pfam" id="PF01869">
    <property type="entry name" value="BcrAD_BadFG"/>
    <property type="match status" value="1"/>
</dbReference>
<keyword evidence="3" id="KW-1185">Reference proteome</keyword>
<dbReference type="GO" id="GO:0016301">
    <property type="term" value="F:kinase activity"/>
    <property type="evidence" value="ECO:0007669"/>
    <property type="project" value="UniProtKB-KW"/>
</dbReference>
<dbReference type="Proteomes" id="UP001597097">
    <property type="component" value="Unassembled WGS sequence"/>
</dbReference>
<name>A0ABW4GIT8_9ACTN</name>
<proteinExistence type="predicted"/>
<dbReference type="RefSeq" id="WP_219538313.1">
    <property type="nucleotide sequence ID" value="NZ_JAHKRM010000046.1"/>
</dbReference>
<dbReference type="InterPro" id="IPR002731">
    <property type="entry name" value="ATPase_BadF"/>
</dbReference>
<dbReference type="EMBL" id="JBHUCM010000032">
    <property type="protein sequence ID" value="MFD1542702.1"/>
    <property type="molecule type" value="Genomic_DNA"/>
</dbReference>
<comment type="caution">
    <text evidence="2">The sequence shown here is derived from an EMBL/GenBank/DDBJ whole genome shotgun (WGS) entry which is preliminary data.</text>
</comment>
<organism evidence="2 3">
    <name type="scientific">Nonomuraea guangzhouensis</name>
    <dbReference type="NCBI Taxonomy" id="1291555"/>
    <lineage>
        <taxon>Bacteria</taxon>
        <taxon>Bacillati</taxon>
        <taxon>Actinomycetota</taxon>
        <taxon>Actinomycetes</taxon>
        <taxon>Streptosporangiales</taxon>
        <taxon>Streptosporangiaceae</taxon>
        <taxon>Nonomuraea</taxon>
    </lineage>
</organism>
<evidence type="ECO:0000313" key="2">
    <source>
        <dbReference type="EMBL" id="MFD1542702.1"/>
    </source>
</evidence>
<protein>
    <submittedName>
        <fullName evidence="2">N-acetylglucosamine kinase</fullName>
    </submittedName>
</protein>
<keyword evidence="2" id="KW-0808">Transferase</keyword>
<sequence>MTVTLVLGMDIGGTSSRALVADVEGHVRGAGQAGGGNPISRGLAGITAIRDALRAATAGVDPADIKAAVFGLAGGEVAMRTPEIVQALETGWRQAGLLCTPAMVSDVTLAYVSGTDAADGTVVVSGTGAVAAAIRDRTVMRAADGHGWLLGDHGSGFWIGREAVRAVLITLDRDGSLSELNRQVLRDLGVPDADRLAGGRTLTNAIIETAHRIPPPELARLAPLVLTAADGGDQEATLITRRAADHLTASVNVIRQPGATSPIVLGGSLLTTPNPLSRALRTSLGRTWPDTKISTSGEGAAAAAWLASRHLPDISALASRQLYTRLLTTKGS</sequence>
<keyword evidence="2" id="KW-0418">Kinase</keyword>
<evidence type="ECO:0000313" key="3">
    <source>
        <dbReference type="Proteomes" id="UP001597097"/>
    </source>
</evidence>
<dbReference type="InterPro" id="IPR052519">
    <property type="entry name" value="Euk-type_GlcNAc_Kinase"/>
</dbReference>